<keyword evidence="1" id="KW-0479">Metal-binding</keyword>
<keyword evidence="1" id="KW-0862">Zinc</keyword>
<name>A0A183SVZ0_SCHSO</name>
<accession>A0A183SVZ0</accession>
<dbReference type="InterPro" id="IPR036236">
    <property type="entry name" value="Znf_C2H2_sf"/>
</dbReference>
<reference evidence="3 4" key="2">
    <citation type="submission" date="2018-11" db="EMBL/GenBank/DDBJ databases">
        <authorList>
            <consortium name="Pathogen Informatics"/>
        </authorList>
    </citation>
    <scope>NUCLEOTIDE SEQUENCE [LARGE SCALE GENOMIC DNA]</scope>
    <source>
        <strain evidence="3 4">NST_G2</strain>
    </source>
</reference>
<dbReference type="SUPFAM" id="SSF57667">
    <property type="entry name" value="beta-beta-alpha zinc fingers"/>
    <property type="match status" value="1"/>
</dbReference>
<gene>
    <name evidence="3" type="ORF">SSLN_LOCUS8388</name>
</gene>
<reference evidence="5" key="1">
    <citation type="submission" date="2016-06" db="UniProtKB">
        <authorList>
            <consortium name="WormBaseParasite"/>
        </authorList>
    </citation>
    <scope>IDENTIFICATION</scope>
</reference>
<dbReference type="OrthoDB" id="6321282at2759"/>
<organism evidence="5">
    <name type="scientific">Schistocephalus solidus</name>
    <name type="common">Tapeworm</name>
    <dbReference type="NCBI Taxonomy" id="70667"/>
    <lineage>
        <taxon>Eukaryota</taxon>
        <taxon>Metazoa</taxon>
        <taxon>Spiralia</taxon>
        <taxon>Lophotrochozoa</taxon>
        <taxon>Platyhelminthes</taxon>
        <taxon>Cestoda</taxon>
        <taxon>Eucestoda</taxon>
        <taxon>Diphyllobothriidea</taxon>
        <taxon>Diphyllobothriidae</taxon>
        <taxon>Schistocephalus</taxon>
    </lineage>
</organism>
<keyword evidence="1" id="KW-0863">Zinc-finger</keyword>
<proteinExistence type="predicted"/>
<dbReference type="Pfam" id="PF00096">
    <property type="entry name" value="zf-C2H2"/>
    <property type="match status" value="1"/>
</dbReference>
<dbReference type="WBParaSite" id="SSLN_0000872101-mRNA-1">
    <property type="protein sequence ID" value="SSLN_0000872101-mRNA-1"/>
    <property type="gene ID" value="SSLN_0000872101"/>
</dbReference>
<dbReference type="GO" id="GO:0008270">
    <property type="term" value="F:zinc ion binding"/>
    <property type="evidence" value="ECO:0007669"/>
    <property type="project" value="UniProtKB-KW"/>
</dbReference>
<keyword evidence="4" id="KW-1185">Reference proteome</keyword>
<dbReference type="SMART" id="SM00355">
    <property type="entry name" value="ZnF_C2H2"/>
    <property type="match status" value="2"/>
</dbReference>
<evidence type="ECO:0000256" key="1">
    <source>
        <dbReference type="PROSITE-ProRule" id="PRU00042"/>
    </source>
</evidence>
<dbReference type="PROSITE" id="PS50157">
    <property type="entry name" value="ZINC_FINGER_C2H2_2"/>
    <property type="match status" value="1"/>
</dbReference>
<dbReference type="Gene3D" id="3.30.160.60">
    <property type="entry name" value="Classic Zinc Finger"/>
    <property type="match status" value="1"/>
</dbReference>
<dbReference type="Proteomes" id="UP000275846">
    <property type="component" value="Unassembled WGS sequence"/>
</dbReference>
<feature type="domain" description="C2H2-type" evidence="2">
    <location>
        <begin position="57"/>
        <end position="84"/>
    </location>
</feature>
<sequence length="125" mass="14121">MHQQTDNSNFYVKFCQPSFGLPHPPGINSITPTMIETTSQYLSPVTSTTISDGDSLLNCPQCDRTFTKRIGLLIHLRIHRTETGKPVPGAPTYSRHRGPHRPPCSHTFTYRMVLLGHMRLHDNLP</sequence>
<evidence type="ECO:0000313" key="4">
    <source>
        <dbReference type="Proteomes" id="UP000275846"/>
    </source>
</evidence>
<protein>
    <submittedName>
        <fullName evidence="5">C2H2-type domain-containing protein</fullName>
    </submittedName>
</protein>
<dbReference type="InterPro" id="IPR013087">
    <property type="entry name" value="Znf_C2H2_type"/>
</dbReference>
<evidence type="ECO:0000313" key="3">
    <source>
        <dbReference type="EMBL" id="VDL94773.1"/>
    </source>
</evidence>
<dbReference type="AlphaFoldDB" id="A0A183SVZ0"/>
<dbReference type="EMBL" id="UYSU01034627">
    <property type="protein sequence ID" value="VDL94773.1"/>
    <property type="molecule type" value="Genomic_DNA"/>
</dbReference>
<dbReference type="PROSITE" id="PS00028">
    <property type="entry name" value="ZINC_FINGER_C2H2_1"/>
    <property type="match status" value="1"/>
</dbReference>
<evidence type="ECO:0000313" key="5">
    <source>
        <dbReference type="WBParaSite" id="SSLN_0000872101-mRNA-1"/>
    </source>
</evidence>
<evidence type="ECO:0000259" key="2">
    <source>
        <dbReference type="PROSITE" id="PS50157"/>
    </source>
</evidence>